<organism evidence="1 2">
    <name type="scientific">Deinococcus radiotolerans</name>
    <dbReference type="NCBI Taxonomy" id="1309407"/>
    <lineage>
        <taxon>Bacteria</taxon>
        <taxon>Thermotogati</taxon>
        <taxon>Deinococcota</taxon>
        <taxon>Deinococci</taxon>
        <taxon>Deinococcales</taxon>
        <taxon>Deinococcaceae</taxon>
        <taxon>Deinococcus</taxon>
    </lineage>
</organism>
<proteinExistence type="predicted"/>
<accession>A0ABQ2FQX5</accession>
<gene>
    <name evidence="1" type="ORF">GCM10010844_41050</name>
</gene>
<sequence>MLNPGAELAQDQLGPESIAACNRIDAEIESLYQQVMREGVTVILQDDTSAELFLLALDGLSIIRPRRSWPGTTRCSRVDLAS</sequence>
<reference evidence="2" key="1">
    <citation type="journal article" date="2019" name="Int. J. Syst. Evol. Microbiol.">
        <title>The Global Catalogue of Microorganisms (GCM) 10K type strain sequencing project: providing services to taxonomists for standard genome sequencing and annotation.</title>
        <authorList>
            <consortium name="The Broad Institute Genomics Platform"/>
            <consortium name="The Broad Institute Genome Sequencing Center for Infectious Disease"/>
            <person name="Wu L."/>
            <person name="Ma J."/>
        </authorList>
    </citation>
    <scope>NUCLEOTIDE SEQUENCE [LARGE SCALE GENOMIC DNA]</scope>
    <source>
        <strain evidence="2">JCM 19173</strain>
    </source>
</reference>
<evidence type="ECO:0000313" key="1">
    <source>
        <dbReference type="EMBL" id="GGL18011.1"/>
    </source>
</evidence>
<comment type="caution">
    <text evidence="1">The sequence shown here is derived from an EMBL/GenBank/DDBJ whole genome shotgun (WGS) entry which is preliminary data.</text>
</comment>
<dbReference type="Proteomes" id="UP000604341">
    <property type="component" value="Unassembled WGS sequence"/>
</dbReference>
<dbReference type="EMBL" id="BMPE01000026">
    <property type="protein sequence ID" value="GGL18011.1"/>
    <property type="molecule type" value="Genomic_DNA"/>
</dbReference>
<evidence type="ECO:0000313" key="2">
    <source>
        <dbReference type="Proteomes" id="UP000604341"/>
    </source>
</evidence>
<dbReference type="RefSeq" id="WP_189070851.1">
    <property type="nucleotide sequence ID" value="NZ_BMPE01000026.1"/>
</dbReference>
<keyword evidence="2" id="KW-1185">Reference proteome</keyword>
<protein>
    <submittedName>
        <fullName evidence="1">Uncharacterized protein</fullName>
    </submittedName>
</protein>
<name>A0ABQ2FQX5_9DEIO</name>